<evidence type="ECO:0000256" key="1">
    <source>
        <dbReference type="SAM" id="MobiDB-lite"/>
    </source>
</evidence>
<reference evidence="2" key="1">
    <citation type="submission" date="2022-03" db="EMBL/GenBank/DDBJ databases">
        <title>Genomic analyses of argali, domestic sheep and their hybrids provide insights into chromosomal evolution, heterosis and genetic basis of agronomic traits.</title>
        <authorList>
            <person name="Li M."/>
        </authorList>
    </citation>
    <scope>NUCLEOTIDE SEQUENCE</scope>
    <source>
        <strain evidence="2">CAU-MHL-2022a</strain>
        <tissue evidence="2">Skin</tissue>
    </source>
</reference>
<evidence type="ECO:0000313" key="2">
    <source>
        <dbReference type="EMBL" id="KAI4529940.1"/>
    </source>
</evidence>
<protein>
    <submittedName>
        <fullName evidence="2">Uncharacterized protein</fullName>
    </submittedName>
</protein>
<feature type="compositionally biased region" description="Basic and acidic residues" evidence="1">
    <location>
        <begin position="264"/>
        <end position="275"/>
    </location>
</feature>
<keyword evidence="3" id="KW-1185">Reference proteome</keyword>
<proteinExistence type="predicted"/>
<sequence>MQEDRRYGSRISCPPLAADFLPIDGQTNKNDRFGLTRTSISKASKEAQKQSPIQAVFYIQSLLQRYLIHPDSLWTILSKTHGQLEGDRQRQMLSTARTYAQQLWDLQLPMFSKSNALEHLSSELQINTNNWLLGSPLDKAQEREWAEEESSDLLMPPPSQTHGSPEAASQVEQVLQTSLVATCVLHAGRQKDRTERRKERRERQLQGGQQKKEEMQVTETEILWVLKHVSVDSEAADVSAELRRCGDTGPGVAGLVHSPCISAPHRDEPRGSNQG</sequence>
<feature type="compositionally biased region" description="Basic and acidic residues" evidence="1">
    <location>
        <begin position="189"/>
        <end position="215"/>
    </location>
</feature>
<organism evidence="2 3">
    <name type="scientific">Ovis ammon polii</name>
    <dbReference type="NCBI Taxonomy" id="230172"/>
    <lineage>
        <taxon>Eukaryota</taxon>
        <taxon>Metazoa</taxon>
        <taxon>Chordata</taxon>
        <taxon>Craniata</taxon>
        <taxon>Vertebrata</taxon>
        <taxon>Euteleostomi</taxon>
        <taxon>Mammalia</taxon>
        <taxon>Eutheria</taxon>
        <taxon>Laurasiatheria</taxon>
        <taxon>Artiodactyla</taxon>
        <taxon>Ruminantia</taxon>
        <taxon>Pecora</taxon>
        <taxon>Bovidae</taxon>
        <taxon>Caprinae</taxon>
        <taxon>Ovis</taxon>
    </lineage>
</organism>
<gene>
    <name evidence="2" type="ORF">MG293_019796</name>
</gene>
<feature type="region of interest" description="Disordered" evidence="1">
    <location>
        <begin position="186"/>
        <end position="216"/>
    </location>
</feature>
<name>A0AAD4TQV3_OVIAM</name>
<dbReference type="AlphaFoldDB" id="A0AAD4TQV3"/>
<dbReference type="EMBL" id="JAKZEL010000026">
    <property type="protein sequence ID" value="KAI4529940.1"/>
    <property type="molecule type" value="Genomic_DNA"/>
</dbReference>
<comment type="caution">
    <text evidence="2">The sequence shown here is derived from an EMBL/GenBank/DDBJ whole genome shotgun (WGS) entry which is preliminary data.</text>
</comment>
<feature type="region of interest" description="Disordered" evidence="1">
    <location>
        <begin position="142"/>
        <end position="171"/>
    </location>
</feature>
<accession>A0AAD4TQV3</accession>
<evidence type="ECO:0000313" key="3">
    <source>
        <dbReference type="Proteomes" id="UP001214576"/>
    </source>
</evidence>
<dbReference type="Proteomes" id="UP001214576">
    <property type="component" value="Unassembled WGS sequence"/>
</dbReference>
<feature type="region of interest" description="Disordered" evidence="1">
    <location>
        <begin position="256"/>
        <end position="275"/>
    </location>
</feature>